<reference evidence="2 3" key="1">
    <citation type="submission" date="2019-12" db="EMBL/GenBank/DDBJ databases">
        <title>Chromosome-level assembly of the Caenorhabditis remanei genome.</title>
        <authorList>
            <person name="Teterina A.A."/>
            <person name="Willis J.H."/>
            <person name="Phillips P.C."/>
        </authorList>
    </citation>
    <scope>NUCLEOTIDE SEQUENCE [LARGE SCALE GENOMIC DNA]</scope>
    <source>
        <strain evidence="2 3">PX506</strain>
        <tissue evidence="2">Whole organism</tissue>
    </source>
</reference>
<accession>A0A6A5GG06</accession>
<proteinExistence type="predicted"/>
<feature type="coiled-coil region" evidence="1">
    <location>
        <begin position="350"/>
        <end position="458"/>
    </location>
</feature>
<comment type="caution">
    <text evidence="2">The sequence shown here is derived from an EMBL/GenBank/DDBJ whole genome shotgun (WGS) entry which is preliminary data.</text>
</comment>
<evidence type="ECO:0000256" key="1">
    <source>
        <dbReference type="SAM" id="Coils"/>
    </source>
</evidence>
<evidence type="ECO:0000313" key="2">
    <source>
        <dbReference type="EMBL" id="KAF1753694.1"/>
    </source>
</evidence>
<keyword evidence="1" id="KW-0175">Coiled coil</keyword>
<dbReference type="AlphaFoldDB" id="A0A6A5GG06"/>
<dbReference type="Proteomes" id="UP000483820">
    <property type="component" value="Chromosome V"/>
</dbReference>
<sequence>MCILRPVPPAQIFPAPAQLRKFADKIPNVAAYRADIYTLMGVGRKKTAQFPKKLMFADLRKNESPEQYNNIQPWTLTSSSESESENDRLPKFRRPHLLAVLPTITMQKAILDSMIQHALLHLSEIDGDTVFRYGETNLMTFLASGILSQYICSTDDRLNFLSHQHRRHSALFDKLFELKMLQTIPSEDSESSESPCGFKATSFHPELPTIKKTTHEKKLADLNLKLGLQYPVQILPRKKLCLSGKEVTSENGLGRSLVDYACFLTQIGRQPNAKAVEQVVRSLWPQSADSIPPDVLSDHKIGQIPVDHLESIFQYVHKELQSTQIAQAYCNELKIKRMEASHQIALESEIAALTNHLIEKTAVIEELEKTQGNLLLKLEDSEQTVRNLLEIRDETQKKYDKETTELKETIRIQKKENEELQRKYKETEGCSSFQTLQILSLEKQLWSATSEYIKLEKELFKKLGPEVKPKKKEQKDQSTEYFVPLTDASSSDKFAEFYKTLICDQPDDKKEKGQLEEMKERLVEVQLKHERVVYAMDARIRLLIEENEKNQAIWDNKMEEYEETIDVHDMLLKECFNRML</sequence>
<dbReference type="RefSeq" id="XP_053582391.1">
    <property type="nucleotide sequence ID" value="XM_053733478.1"/>
</dbReference>
<dbReference type="KEGG" id="crq:GCK72_020251"/>
<dbReference type="GeneID" id="9820467"/>
<name>A0A6A5GG06_CAERE</name>
<protein>
    <submittedName>
        <fullName evidence="2">Uncharacterized protein</fullName>
    </submittedName>
</protein>
<evidence type="ECO:0000313" key="3">
    <source>
        <dbReference type="Proteomes" id="UP000483820"/>
    </source>
</evidence>
<gene>
    <name evidence="2" type="ORF">GCK72_020251</name>
</gene>
<dbReference type="CTD" id="9820467"/>
<dbReference type="EMBL" id="WUAV01000005">
    <property type="protein sequence ID" value="KAF1753694.1"/>
    <property type="molecule type" value="Genomic_DNA"/>
</dbReference>
<organism evidence="2 3">
    <name type="scientific">Caenorhabditis remanei</name>
    <name type="common">Caenorhabditis vulgaris</name>
    <dbReference type="NCBI Taxonomy" id="31234"/>
    <lineage>
        <taxon>Eukaryota</taxon>
        <taxon>Metazoa</taxon>
        <taxon>Ecdysozoa</taxon>
        <taxon>Nematoda</taxon>
        <taxon>Chromadorea</taxon>
        <taxon>Rhabditida</taxon>
        <taxon>Rhabditina</taxon>
        <taxon>Rhabditomorpha</taxon>
        <taxon>Rhabditoidea</taxon>
        <taxon>Rhabditidae</taxon>
        <taxon>Peloderinae</taxon>
        <taxon>Caenorhabditis</taxon>
    </lineage>
</organism>